<dbReference type="Proteomes" id="UP000195221">
    <property type="component" value="Unassembled WGS sequence"/>
</dbReference>
<dbReference type="EMBL" id="NBTZ01000080">
    <property type="protein sequence ID" value="OTP72940.1"/>
    <property type="molecule type" value="Genomic_DNA"/>
</dbReference>
<organism evidence="1 2">
    <name type="scientific">Caballeronia sordidicola</name>
    <name type="common">Burkholderia sordidicola</name>
    <dbReference type="NCBI Taxonomy" id="196367"/>
    <lineage>
        <taxon>Bacteria</taxon>
        <taxon>Pseudomonadati</taxon>
        <taxon>Pseudomonadota</taxon>
        <taxon>Betaproteobacteria</taxon>
        <taxon>Burkholderiales</taxon>
        <taxon>Burkholderiaceae</taxon>
        <taxon>Caballeronia</taxon>
    </lineage>
</organism>
<sequence length="42" mass="4604">MRTIAAATQDHGVCALCGDLVTEIIGIILIHNLRCPKTTRER</sequence>
<gene>
    <name evidence="1" type="ORF">PAMC26577_19095</name>
</gene>
<evidence type="ECO:0000313" key="1">
    <source>
        <dbReference type="EMBL" id="OTP72940.1"/>
    </source>
</evidence>
<name>A0A242MP33_CABSO</name>
<dbReference type="AlphaFoldDB" id="A0A242MP33"/>
<reference evidence="1 2" key="1">
    <citation type="submission" date="2017-03" db="EMBL/GenBank/DDBJ databases">
        <title>Genome analysis of strain PAMC 26577.</title>
        <authorList>
            <person name="Oh H.-M."/>
            <person name="Yang J.-A."/>
        </authorList>
    </citation>
    <scope>NUCLEOTIDE SEQUENCE [LARGE SCALE GENOMIC DNA]</scope>
    <source>
        <strain evidence="1 2">PAMC 26577</strain>
    </source>
</reference>
<evidence type="ECO:0000313" key="2">
    <source>
        <dbReference type="Proteomes" id="UP000195221"/>
    </source>
</evidence>
<protein>
    <submittedName>
        <fullName evidence="1">Uncharacterized protein</fullName>
    </submittedName>
</protein>
<proteinExistence type="predicted"/>
<comment type="caution">
    <text evidence="1">The sequence shown here is derived from an EMBL/GenBank/DDBJ whole genome shotgun (WGS) entry which is preliminary data.</text>
</comment>
<accession>A0A242MP33</accession>